<feature type="domain" description="Protein FecR C-terminal" evidence="2">
    <location>
        <begin position="235"/>
        <end position="302"/>
    </location>
</feature>
<organism evidence="3 4">
    <name type="scientific">Sphingobacterium paucimobilis HER1398</name>
    <dbReference type="NCBI Taxonomy" id="1346330"/>
    <lineage>
        <taxon>Bacteria</taxon>
        <taxon>Pseudomonadati</taxon>
        <taxon>Bacteroidota</taxon>
        <taxon>Sphingobacteriia</taxon>
        <taxon>Sphingobacteriales</taxon>
        <taxon>Sphingobacteriaceae</taxon>
        <taxon>Sphingobacterium</taxon>
    </lineage>
</organism>
<protein>
    <submittedName>
        <fullName evidence="3">Uncharacterized protein</fullName>
    </submittedName>
</protein>
<dbReference type="GO" id="GO:0016989">
    <property type="term" value="F:sigma factor antagonist activity"/>
    <property type="evidence" value="ECO:0007669"/>
    <property type="project" value="TreeGrafter"/>
</dbReference>
<dbReference type="InterPro" id="IPR006860">
    <property type="entry name" value="FecR"/>
</dbReference>
<dbReference type="Proteomes" id="UP000016584">
    <property type="component" value="Unassembled WGS sequence"/>
</dbReference>
<sequence length="305" mass="34318">MKKIESLDTMVRDFLDGRLSSKKRARFLQFIKENPDGDKLSEIHSSLFDQIQQLSEDDLLQLQYLLKQEDFGVVRPLWKKLIPYAAAMLCIGAFWFFNQDLTNVTELATISKTSQVERTVVLADGSEVILKDDALISAMSFTADERSVTLIGSGYFKVKSDSKPFFVKTEEGFVTRVLGTEFEVSAGQNMFSVAVDKGRVFVSKDHQEIAVLQKGDYVKVTDGNTELHATLAPSLNFENKSLREIVESLNQSYDAHIVLAPNVNTDIKSKVSFDSKLSVLEAVQLLCEINNLDFAFEHDQIVLKK</sequence>
<dbReference type="RefSeq" id="WP_021071643.1">
    <property type="nucleotide sequence ID" value="NZ_ATDL01000018.1"/>
</dbReference>
<dbReference type="Gene3D" id="3.55.50.30">
    <property type="match status" value="1"/>
</dbReference>
<accession>U2HRQ5</accession>
<dbReference type="OrthoDB" id="1452822at2"/>
<feature type="domain" description="FecR protein" evidence="1">
    <location>
        <begin position="113"/>
        <end position="200"/>
    </location>
</feature>
<gene>
    <name evidence="3" type="ORF">M472_05230</name>
</gene>
<reference evidence="3 4" key="1">
    <citation type="journal article" date="2013" name="Genome Announc.">
        <title>The Draft Genome Sequence of Sphingomonas paucimobilis Strain HER1398 (Proteobacteria), Host to the Giant PAU Phage, Indicates That It Is a Member of the Genus Sphingobacterium (Bacteroidetes).</title>
        <authorList>
            <person name="White R.A.III."/>
            <person name="Suttle C.A."/>
        </authorList>
    </citation>
    <scope>NUCLEOTIDE SEQUENCE [LARGE SCALE GENOMIC DNA]</scope>
    <source>
        <strain evidence="3 4">HER1398</strain>
    </source>
</reference>
<evidence type="ECO:0000313" key="3">
    <source>
        <dbReference type="EMBL" id="ERJ58162.1"/>
    </source>
</evidence>
<dbReference type="InterPro" id="IPR012373">
    <property type="entry name" value="Ferrdict_sens_TM"/>
</dbReference>
<dbReference type="PATRIC" id="fig|1346330.5.peg.3504"/>
<name>U2HRQ5_9SPHI</name>
<proteinExistence type="predicted"/>
<dbReference type="Pfam" id="PF16344">
    <property type="entry name" value="FecR_C"/>
    <property type="match status" value="1"/>
</dbReference>
<dbReference type="PIRSF" id="PIRSF018266">
    <property type="entry name" value="FecR"/>
    <property type="match status" value="1"/>
</dbReference>
<keyword evidence="4" id="KW-1185">Reference proteome</keyword>
<dbReference type="eggNOG" id="COG3712">
    <property type="taxonomic scope" value="Bacteria"/>
</dbReference>
<comment type="caution">
    <text evidence="3">The sequence shown here is derived from an EMBL/GenBank/DDBJ whole genome shotgun (WGS) entry which is preliminary data.</text>
</comment>
<evidence type="ECO:0000313" key="4">
    <source>
        <dbReference type="Proteomes" id="UP000016584"/>
    </source>
</evidence>
<dbReference type="InterPro" id="IPR032508">
    <property type="entry name" value="FecR_C"/>
</dbReference>
<dbReference type="EMBL" id="ATDL01000018">
    <property type="protein sequence ID" value="ERJ58162.1"/>
    <property type="molecule type" value="Genomic_DNA"/>
</dbReference>
<dbReference type="PANTHER" id="PTHR30273">
    <property type="entry name" value="PERIPLASMIC SIGNAL SENSOR AND SIGMA FACTOR ACTIVATOR FECR-RELATED"/>
    <property type="match status" value="1"/>
</dbReference>
<dbReference type="PANTHER" id="PTHR30273:SF2">
    <property type="entry name" value="PROTEIN FECR"/>
    <property type="match status" value="1"/>
</dbReference>
<dbReference type="AlphaFoldDB" id="U2HRQ5"/>
<dbReference type="STRING" id="1346330.M472_05230"/>
<dbReference type="Gene3D" id="2.60.120.1440">
    <property type="match status" value="1"/>
</dbReference>
<evidence type="ECO:0000259" key="2">
    <source>
        <dbReference type="Pfam" id="PF16344"/>
    </source>
</evidence>
<dbReference type="Pfam" id="PF04773">
    <property type="entry name" value="FecR"/>
    <property type="match status" value="1"/>
</dbReference>
<evidence type="ECO:0000259" key="1">
    <source>
        <dbReference type="Pfam" id="PF04773"/>
    </source>
</evidence>